<organism evidence="8 9">
    <name type="scientific">Pseudoclavibacter caeni</name>
    <dbReference type="NCBI Taxonomy" id="908846"/>
    <lineage>
        <taxon>Bacteria</taxon>
        <taxon>Bacillati</taxon>
        <taxon>Actinomycetota</taxon>
        <taxon>Actinomycetes</taxon>
        <taxon>Micrococcales</taxon>
        <taxon>Microbacteriaceae</taxon>
        <taxon>Pseudoclavibacter</taxon>
    </lineage>
</organism>
<dbReference type="GO" id="GO:0005886">
    <property type="term" value="C:plasma membrane"/>
    <property type="evidence" value="ECO:0007669"/>
    <property type="project" value="UniProtKB-SubCell"/>
</dbReference>
<reference evidence="8 9" key="1">
    <citation type="submission" date="2019-09" db="EMBL/GenBank/DDBJ databases">
        <title>Phylogeny of genus Pseudoclavibacter and closely related genus.</title>
        <authorList>
            <person name="Li Y."/>
        </authorList>
    </citation>
    <scope>NUCLEOTIDE SEQUENCE [LARGE SCALE GENOMIC DNA]</scope>
    <source>
        <strain evidence="8 9">JCM 16921</strain>
    </source>
</reference>
<evidence type="ECO:0000313" key="8">
    <source>
        <dbReference type="EMBL" id="KAB1633542.1"/>
    </source>
</evidence>
<comment type="caution">
    <text evidence="8">The sequence shown here is derived from an EMBL/GenBank/DDBJ whole genome shotgun (WGS) entry which is preliminary data.</text>
</comment>
<dbReference type="EMBL" id="WBKA01000001">
    <property type="protein sequence ID" value="KAB1633542.1"/>
    <property type="molecule type" value="Genomic_DNA"/>
</dbReference>
<sequence>MGFLGFLLLGLVAGAIAKAILPGEQGGGWIATLILGVVGAVVGGWIGSLLFGVGVDHFFSLGSWALAIGGSVIVLLVWGAITKSRS</sequence>
<keyword evidence="9" id="KW-1185">Reference proteome</keyword>
<keyword evidence="5 7" id="KW-1133">Transmembrane helix</keyword>
<keyword evidence="3" id="KW-1003">Cell membrane</keyword>
<evidence type="ECO:0000256" key="1">
    <source>
        <dbReference type="ARBA" id="ARBA00004651"/>
    </source>
</evidence>
<dbReference type="OrthoDB" id="4568405at2"/>
<gene>
    <name evidence="8" type="ORF">F8O02_01005</name>
</gene>
<comment type="subcellular location">
    <subcellularLocation>
        <location evidence="1">Cell membrane</location>
        <topology evidence="1">Multi-pass membrane protein</topology>
    </subcellularLocation>
</comment>
<evidence type="ECO:0000256" key="4">
    <source>
        <dbReference type="ARBA" id="ARBA00022692"/>
    </source>
</evidence>
<dbReference type="PANTHER" id="PTHR33884:SF3">
    <property type="entry name" value="UPF0410 PROTEIN YMGE"/>
    <property type="match status" value="1"/>
</dbReference>
<evidence type="ECO:0000313" key="9">
    <source>
        <dbReference type="Proteomes" id="UP000481339"/>
    </source>
</evidence>
<dbReference type="AlphaFoldDB" id="A0A7C8BV82"/>
<dbReference type="InterPro" id="IPR007341">
    <property type="entry name" value="Transgly_assoc"/>
</dbReference>
<evidence type="ECO:0000256" key="2">
    <source>
        <dbReference type="ARBA" id="ARBA00011006"/>
    </source>
</evidence>
<keyword evidence="6 7" id="KW-0472">Membrane</keyword>
<feature type="transmembrane region" description="Helical" evidence="7">
    <location>
        <begin position="29"/>
        <end position="51"/>
    </location>
</feature>
<dbReference type="Pfam" id="PF04226">
    <property type="entry name" value="Transgly_assoc"/>
    <property type="match status" value="1"/>
</dbReference>
<dbReference type="RefSeq" id="WP_158035320.1">
    <property type="nucleotide sequence ID" value="NZ_BAAAZV010000006.1"/>
</dbReference>
<accession>A0A7C8BV82</accession>
<feature type="transmembrane region" description="Helical" evidence="7">
    <location>
        <begin position="58"/>
        <end position="81"/>
    </location>
</feature>
<protein>
    <submittedName>
        <fullName evidence="8">GlsB/YeaQ/YmgE family stress response membrane protein</fullName>
    </submittedName>
</protein>
<evidence type="ECO:0000256" key="7">
    <source>
        <dbReference type="SAM" id="Phobius"/>
    </source>
</evidence>
<evidence type="ECO:0000256" key="6">
    <source>
        <dbReference type="ARBA" id="ARBA00023136"/>
    </source>
</evidence>
<dbReference type="Proteomes" id="UP000481339">
    <property type="component" value="Unassembled WGS sequence"/>
</dbReference>
<evidence type="ECO:0000256" key="3">
    <source>
        <dbReference type="ARBA" id="ARBA00022475"/>
    </source>
</evidence>
<comment type="similarity">
    <text evidence="2">Belongs to the UPF0410 family.</text>
</comment>
<dbReference type="PANTHER" id="PTHR33884">
    <property type="entry name" value="UPF0410 PROTEIN YMGE"/>
    <property type="match status" value="1"/>
</dbReference>
<keyword evidence="4 7" id="KW-0812">Transmembrane</keyword>
<proteinExistence type="inferred from homology"/>
<evidence type="ECO:0000256" key="5">
    <source>
        <dbReference type="ARBA" id="ARBA00022989"/>
    </source>
</evidence>
<name>A0A7C8BV82_9MICO</name>